<dbReference type="AlphaFoldDB" id="A0A0F9H4T0"/>
<dbReference type="EMBL" id="LAZR01018035">
    <property type="protein sequence ID" value="KKL97971.1"/>
    <property type="molecule type" value="Genomic_DNA"/>
</dbReference>
<proteinExistence type="predicted"/>
<gene>
    <name evidence="1" type="ORF">LCGC14_1829140</name>
</gene>
<name>A0A0F9H4T0_9ZZZZ</name>
<evidence type="ECO:0000313" key="1">
    <source>
        <dbReference type="EMBL" id="KKL97971.1"/>
    </source>
</evidence>
<comment type="caution">
    <text evidence="1">The sequence shown here is derived from an EMBL/GenBank/DDBJ whole genome shotgun (WGS) entry which is preliminary data.</text>
</comment>
<protein>
    <submittedName>
        <fullName evidence="1">Uncharacterized protein</fullName>
    </submittedName>
</protein>
<reference evidence="1" key="1">
    <citation type="journal article" date="2015" name="Nature">
        <title>Complex archaea that bridge the gap between prokaryotes and eukaryotes.</title>
        <authorList>
            <person name="Spang A."/>
            <person name="Saw J.H."/>
            <person name="Jorgensen S.L."/>
            <person name="Zaremba-Niedzwiedzka K."/>
            <person name="Martijn J."/>
            <person name="Lind A.E."/>
            <person name="van Eijk R."/>
            <person name="Schleper C."/>
            <person name="Guy L."/>
            <person name="Ettema T.J."/>
        </authorList>
    </citation>
    <scope>NUCLEOTIDE SEQUENCE</scope>
</reference>
<organism evidence="1">
    <name type="scientific">marine sediment metagenome</name>
    <dbReference type="NCBI Taxonomy" id="412755"/>
    <lineage>
        <taxon>unclassified sequences</taxon>
        <taxon>metagenomes</taxon>
        <taxon>ecological metagenomes</taxon>
    </lineage>
</organism>
<sequence>MTALPGRAMTRRRKVLEDSERLKAYDALTRKLSANCPLGNDPSPQKARRWKRAYGALFDVCAARRR</sequence>
<accession>A0A0F9H4T0</accession>